<sequence>MSFSKRPEKNTPQCYTKPLDSLKNWNNRFFWVDERVFPTIVDWRTSAPKDGMPAENTYSPEAVMILNTHRTPIQKQPEALLCLVGLSRIYYLGDEVYPTFLHDDDRGGLIRPPNPTKVKTGSRPRAAHEVSLLTVTANRVIKMEDLTAATDSSRVPSTIERSSLDFANENPSQQSTGPEDQEAAAPEMPPPENVTTTRVAPEVGQAERVATTGPPVVKERRKRGHDGVDTNAPPKVLRRDHADPRPTESTRRGKSLAAIELGMGSTRLVSASQGTPVDVSDPDPLSFVDPQSRPSTDVTQSSKGAVAARDPKSENTSFTSMVGSRETIYRPEWGITNGFLLDAHEACQDLVDHIAPQGYFLELRHLHNDDFFKAIQCKLGTTSGNGVAAVVKQVSTIQEQVMREKKLKAAFKEFEQYEDNRVEQRCAKMDARLDALSIDFDEELYPHMLTAIAGRRWVIGRGLRLAMMKSNESTELRQAFADVVSAGIAKGMSEGLKHGKAIEAYDPEAEAKYIAALHALKNLKYPPVDQLESLKDAPMDVIMASLHPESDTGDDAPQWIRELRPSSSQPTIPVYPEARDPMDHWASKEEILLADVIAANVSRAEKKKKCRVVCRTHRVGSTHHARSDGVLVSMPTIAPQGLAILLADVATQTEISEDEASPRLLGRAPCLLCIVESIHSTACGTLNILYLYISTDVRDKHCM</sequence>
<organism evidence="2">
    <name type="scientific">Tanacetum cinerariifolium</name>
    <name type="common">Dalmatian daisy</name>
    <name type="synonym">Chrysanthemum cinerariifolium</name>
    <dbReference type="NCBI Taxonomy" id="118510"/>
    <lineage>
        <taxon>Eukaryota</taxon>
        <taxon>Viridiplantae</taxon>
        <taxon>Streptophyta</taxon>
        <taxon>Embryophyta</taxon>
        <taxon>Tracheophyta</taxon>
        <taxon>Spermatophyta</taxon>
        <taxon>Magnoliopsida</taxon>
        <taxon>eudicotyledons</taxon>
        <taxon>Gunneridae</taxon>
        <taxon>Pentapetalae</taxon>
        <taxon>asterids</taxon>
        <taxon>campanulids</taxon>
        <taxon>Asterales</taxon>
        <taxon>Asteraceae</taxon>
        <taxon>Asteroideae</taxon>
        <taxon>Anthemideae</taxon>
        <taxon>Anthemidinae</taxon>
        <taxon>Tanacetum</taxon>
    </lineage>
</organism>
<reference evidence="2" key="1">
    <citation type="journal article" date="2019" name="Sci. Rep.">
        <title>Draft genome of Tanacetum cinerariifolium, the natural source of mosquito coil.</title>
        <authorList>
            <person name="Yamashiro T."/>
            <person name="Shiraishi A."/>
            <person name="Satake H."/>
            <person name="Nakayama K."/>
        </authorList>
    </citation>
    <scope>NUCLEOTIDE SEQUENCE</scope>
</reference>
<feature type="region of interest" description="Disordered" evidence="1">
    <location>
        <begin position="163"/>
        <end position="256"/>
    </location>
</feature>
<feature type="region of interest" description="Disordered" evidence="1">
    <location>
        <begin position="271"/>
        <end position="319"/>
    </location>
</feature>
<comment type="caution">
    <text evidence="2">The sequence shown here is derived from an EMBL/GenBank/DDBJ whole genome shotgun (WGS) entry which is preliminary data.</text>
</comment>
<gene>
    <name evidence="2" type="ORF">Tci_019010</name>
</gene>
<feature type="compositionally biased region" description="Basic and acidic residues" evidence="1">
    <location>
        <begin position="237"/>
        <end position="251"/>
    </location>
</feature>
<feature type="compositionally biased region" description="Polar residues" evidence="1">
    <location>
        <begin position="292"/>
        <end position="303"/>
    </location>
</feature>
<evidence type="ECO:0000313" key="2">
    <source>
        <dbReference type="EMBL" id="GEU47032.1"/>
    </source>
</evidence>
<evidence type="ECO:0000256" key="1">
    <source>
        <dbReference type="SAM" id="MobiDB-lite"/>
    </source>
</evidence>
<protein>
    <submittedName>
        <fullName evidence="2">Transposase (Putative), gypsy type</fullName>
    </submittedName>
</protein>
<dbReference type="AlphaFoldDB" id="A0A6L2KE90"/>
<dbReference type="EMBL" id="BKCJ010002212">
    <property type="protein sequence ID" value="GEU47032.1"/>
    <property type="molecule type" value="Genomic_DNA"/>
</dbReference>
<proteinExistence type="predicted"/>
<accession>A0A6L2KE90</accession>
<name>A0A6L2KE90_TANCI</name>